<protein>
    <recommendedName>
        <fullName evidence="5">WD40 repeat-like protein</fullName>
    </recommendedName>
</protein>
<keyword evidence="1" id="KW-0853">WD repeat</keyword>
<dbReference type="SUPFAM" id="SSF50978">
    <property type="entry name" value="WD40 repeat-like"/>
    <property type="match status" value="1"/>
</dbReference>
<dbReference type="AlphaFoldDB" id="A0A9P4HUH0"/>
<evidence type="ECO:0000313" key="4">
    <source>
        <dbReference type="Proteomes" id="UP000799776"/>
    </source>
</evidence>
<name>A0A9P4HUH0_9PEZI</name>
<dbReference type="Gene3D" id="2.130.10.10">
    <property type="entry name" value="YVTN repeat-like/Quinoprotein amine dehydrogenase"/>
    <property type="match status" value="1"/>
</dbReference>
<dbReference type="InterPro" id="IPR052254">
    <property type="entry name" value="CUL4-DDB1_E3_ligase_receptor"/>
</dbReference>
<keyword evidence="4" id="KW-1185">Reference proteome</keyword>
<dbReference type="EMBL" id="ML978728">
    <property type="protein sequence ID" value="KAF2085836.1"/>
    <property type="molecule type" value="Genomic_DNA"/>
</dbReference>
<reference evidence="3" key="1">
    <citation type="journal article" date="2020" name="Stud. Mycol.">
        <title>101 Dothideomycetes genomes: a test case for predicting lifestyles and emergence of pathogens.</title>
        <authorList>
            <person name="Haridas S."/>
            <person name="Albert R."/>
            <person name="Binder M."/>
            <person name="Bloem J."/>
            <person name="Labutti K."/>
            <person name="Salamov A."/>
            <person name="Andreopoulos B."/>
            <person name="Baker S."/>
            <person name="Barry K."/>
            <person name="Bills G."/>
            <person name="Bluhm B."/>
            <person name="Cannon C."/>
            <person name="Castanera R."/>
            <person name="Culley D."/>
            <person name="Daum C."/>
            <person name="Ezra D."/>
            <person name="Gonzalez J."/>
            <person name="Henrissat B."/>
            <person name="Kuo A."/>
            <person name="Liang C."/>
            <person name="Lipzen A."/>
            <person name="Lutzoni F."/>
            <person name="Magnuson J."/>
            <person name="Mondo S."/>
            <person name="Nolan M."/>
            <person name="Ohm R."/>
            <person name="Pangilinan J."/>
            <person name="Park H.-J."/>
            <person name="Ramirez L."/>
            <person name="Alfaro M."/>
            <person name="Sun H."/>
            <person name="Tritt A."/>
            <person name="Yoshinaga Y."/>
            <person name="Zwiers L.-H."/>
            <person name="Turgeon B."/>
            <person name="Goodwin S."/>
            <person name="Spatafora J."/>
            <person name="Crous P."/>
            <person name="Grigoriev I."/>
        </authorList>
    </citation>
    <scope>NUCLEOTIDE SEQUENCE</scope>
    <source>
        <strain evidence="3">CBS 121410</strain>
    </source>
</reference>
<evidence type="ECO:0008006" key="5">
    <source>
        <dbReference type="Google" id="ProtNLM"/>
    </source>
</evidence>
<dbReference type="GO" id="GO:0080008">
    <property type="term" value="C:Cul4-RING E3 ubiquitin ligase complex"/>
    <property type="evidence" value="ECO:0007669"/>
    <property type="project" value="TreeGrafter"/>
</dbReference>
<dbReference type="InterPro" id="IPR015943">
    <property type="entry name" value="WD40/YVTN_repeat-like_dom_sf"/>
</dbReference>
<dbReference type="OrthoDB" id="128867at2759"/>
<keyword evidence="2" id="KW-0677">Repeat</keyword>
<evidence type="ECO:0000256" key="2">
    <source>
        <dbReference type="ARBA" id="ARBA00022737"/>
    </source>
</evidence>
<organism evidence="3 4">
    <name type="scientific">Saccharata proteae CBS 121410</name>
    <dbReference type="NCBI Taxonomy" id="1314787"/>
    <lineage>
        <taxon>Eukaryota</taxon>
        <taxon>Fungi</taxon>
        <taxon>Dikarya</taxon>
        <taxon>Ascomycota</taxon>
        <taxon>Pezizomycotina</taxon>
        <taxon>Dothideomycetes</taxon>
        <taxon>Dothideomycetes incertae sedis</taxon>
        <taxon>Botryosphaeriales</taxon>
        <taxon>Saccharataceae</taxon>
        <taxon>Saccharata</taxon>
    </lineage>
</organism>
<gene>
    <name evidence="3" type="ORF">K490DRAFT_46008</name>
</gene>
<dbReference type="InterPro" id="IPR036322">
    <property type="entry name" value="WD40_repeat_dom_sf"/>
</dbReference>
<accession>A0A9P4HUH0</accession>
<dbReference type="PANTHER" id="PTHR44472">
    <property type="entry name" value="DDB1- AND CUL4-ASSOCIATED FACTOR 4-RELATED"/>
    <property type="match status" value="1"/>
</dbReference>
<dbReference type="Proteomes" id="UP000799776">
    <property type="component" value="Unassembled WGS sequence"/>
</dbReference>
<sequence>MHLGTAFQSVSDILSLEWLNRDVLAAGTRRGVIQLWDRRARSSVQRILHQSAVIGIKRAGSDNRLIVAGLHNKMGMYDLRMASNTQPAFSFQGYENTHSYPFGFDVHAELGVVATAQERGVVQLNSMRTGKKLRRLELPTTRDLKARPTCLKFVEETEGMEAGRVKLLVGCDRQVIEWGW</sequence>
<evidence type="ECO:0000256" key="1">
    <source>
        <dbReference type="ARBA" id="ARBA00022574"/>
    </source>
</evidence>
<dbReference type="PANTHER" id="PTHR44472:SF1">
    <property type="entry name" value="DDB1 AND CUL4 ASSOCIATED FACTOR 4"/>
    <property type="match status" value="1"/>
</dbReference>
<proteinExistence type="predicted"/>
<comment type="caution">
    <text evidence="3">The sequence shown here is derived from an EMBL/GenBank/DDBJ whole genome shotgun (WGS) entry which is preliminary data.</text>
</comment>
<evidence type="ECO:0000313" key="3">
    <source>
        <dbReference type="EMBL" id="KAF2085836.1"/>
    </source>
</evidence>